<name>A0A1Y4DMN0_9BACT</name>
<dbReference type="Proteomes" id="UP000196368">
    <property type="component" value="Unassembled WGS sequence"/>
</dbReference>
<evidence type="ECO:0000256" key="7">
    <source>
        <dbReference type="ARBA" id="ARBA00023136"/>
    </source>
</evidence>
<protein>
    <recommendedName>
        <fullName evidence="9">Glycosyltransferase RgtA/B/C/D-like domain-containing protein</fullName>
    </recommendedName>
</protein>
<feature type="transmembrane region" description="Helical" evidence="8">
    <location>
        <begin position="179"/>
        <end position="212"/>
    </location>
</feature>
<keyword evidence="5 8" id="KW-0812">Transmembrane</keyword>
<feature type="transmembrane region" description="Helical" evidence="8">
    <location>
        <begin position="65"/>
        <end position="90"/>
    </location>
</feature>
<comment type="subcellular location">
    <subcellularLocation>
        <location evidence="1">Cell membrane</location>
        <topology evidence="1">Multi-pass membrane protein</topology>
    </subcellularLocation>
</comment>
<dbReference type="Pfam" id="PF13231">
    <property type="entry name" value="PMT_2"/>
    <property type="match status" value="1"/>
</dbReference>
<evidence type="ECO:0000256" key="1">
    <source>
        <dbReference type="ARBA" id="ARBA00004651"/>
    </source>
</evidence>
<keyword evidence="4" id="KW-0808">Transferase</keyword>
<dbReference type="PANTHER" id="PTHR33908">
    <property type="entry name" value="MANNOSYLTRANSFERASE YKCB-RELATED"/>
    <property type="match status" value="1"/>
</dbReference>
<reference evidence="11" key="1">
    <citation type="submission" date="2017-04" db="EMBL/GenBank/DDBJ databases">
        <title>Function of individual gut microbiota members based on whole genome sequencing of pure cultures obtained from chicken caecum.</title>
        <authorList>
            <person name="Medvecky M."/>
            <person name="Cejkova D."/>
            <person name="Polansky O."/>
            <person name="Karasova D."/>
            <person name="Kubasova T."/>
            <person name="Cizek A."/>
            <person name="Rychlik I."/>
        </authorList>
    </citation>
    <scope>NUCLEOTIDE SEQUENCE [LARGE SCALE GENOMIC DNA]</scope>
    <source>
        <strain evidence="11">An273</strain>
    </source>
</reference>
<dbReference type="InterPro" id="IPR038731">
    <property type="entry name" value="RgtA/B/C-like"/>
</dbReference>
<dbReference type="GO" id="GO:0009103">
    <property type="term" value="P:lipopolysaccharide biosynthetic process"/>
    <property type="evidence" value="ECO:0007669"/>
    <property type="project" value="UniProtKB-ARBA"/>
</dbReference>
<keyword evidence="3" id="KW-0328">Glycosyltransferase</keyword>
<evidence type="ECO:0000256" key="8">
    <source>
        <dbReference type="SAM" id="Phobius"/>
    </source>
</evidence>
<accession>A0A1Y4DMN0</accession>
<sequence length="508" mass="57553">MACRRSQVRSLSGPPFFILPRFWRGFLLPFFSPFLPRPAPQTHKHFSHASLISYNNRMAFYKDKVFRLLFVLLALFKAAALLYAAFWNPLGEAVLAFPDSITYVYPAQTWLQYGAMWEAVSATPMLLRTPGYPFFLALIGFFTGNLTWAVAIAQNFLSLFLLIPVYLTARRLAGLPAARWATFFCTVSVLYFSLSFAVLSETLCVFLLAWFVFFTVRFLQAPRAVDLAAAALFLAAAVYVRPAVYYFMFAAAVMLVCFQAGKLVRFPLHKIIVFFILPLILLIGAWQLRNRLQTGFGGFTSVGAYNLYMWNEDYLAHKMGLSVPQAHDALERALPAGFSQLPAQEQVRIYKSWARPLIQESFFYKLSRAPLWALKTLFGANFVHLSRLAWGGRTPQALLEGEMLNHTEAVHTRWLEKFSDKLLFAAAAGQVALTVLLGIIGFWVLWQKEKTSAFFLGVYCLYFWAIGSTFFGAYARFRAPFEFVLCIAAGAAAAALWQRFNPRQRPLP</sequence>
<dbReference type="GO" id="GO:0005886">
    <property type="term" value="C:plasma membrane"/>
    <property type="evidence" value="ECO:0007669"/>
    <property type="project" value="UniProtKB-SubCell"/>
</dbReference>
<feature type="domain" description="Glycosyltransferase RgtA/B/C/D-like" evidence="9">
    <location>
        <begin position="129"/>
        <end position="281"/>
    </location>
</feature>
<feature type="transmembrane region" description="Helical" evidence="8">
    <location>
        <begin position="481"/>
        <end position="500"/>
    </location>
</feature>
<evidence type="ECO:0000256" key="3">
    <source>
        <dbReference type="ARBA" id="ARBA00022676"/>
    </source>
</evidence>
<feature type="transmembrane region" description="Helical" evidence="8">
    <location>
        <begin position="452"/>
        <end position="474"/>
    </location>
</feature>
<feature type="transmembrane region" description="Helical" evidence="8">
    <location>
        <begin position="134"/>
        <end position="167"/>
    </location>
</feature>
<proteinExistence type="predicted"/>
<keyword evidence="2" id="KW-1003">Cell membrane</keyword>
<comment type="caution">
    <text evidence="10">The sequence shown here is derived from an EMBL/GenBank/DDBJ whole genome shotgun (WGS) entry which is preliminary data.</text>
</comment>
<evidence type="ECO:0000256" key="6">
    <source>
        <dbReference type="ARBA" id="ARBA00022989"/>
    </source>
</evidence>
<evidence type="ECO:0000256" key="4">
    <source>
        <dbReference type="ARBA" id="ARBA00022679"/>
    </source>
</evidence>
<feature type="transmembrane region" description="Helical" evidence="8">
    <location>
        <begin position="422"/>
        <end position="446"/>
    </location>
</feature>
<gene>
    <name evidence="10" type="ORF">B5F75_01955</name>
</gene>
<evidence type="ECO:0000313" key="10">
    <source>
        <dbReference type="EMBL" id="OUO57560.1"/>
    </source>
</evidence>
<keyword evidence="7 8" id="KW-0472">Membrane</keyword>
<dbReference type="PANTHER" id="PTHR33908:SF11">
    <property type="entry name" value="MEMBRANE PROTEIN"/>
    <property type="match status" value="1"/>
</dbReference>
<keyword evidence="6 8" id="KW-1133">Transmembrane helix</keyword>
<evidence type="ECO:0000313" key="11">
    <source>
        <dbReference type="Proteomes" id="UP000196368"/>
    </source>
</evidence>
<evidence type="ECO:0000256" key="5">
    <source>
        <dbReference type="ARBA" id="ARBA00022692"/>
    </source>
</evidence>
<dbReference type="InterPro" id="IPR050297">
    <property type="entry name" value="LipidA_mod_glycosyltrf_83"/>
</dbReference>
<keyword evidence="11" id="KW-1185">Reference proteome</keyword>
<evidence type="ECO:0000259" key="9">
    <source>
        <dbReference type="Pfam" id="PF13231"/>
    </source>
</evidence>
<organism evidence="10 11">
    <name type="scientific">Candidatus Avelusimicrobium gallicola</name>
    <dbReference type="NCBI Taxonomy" id="2562704"/>
    <lineage>
        <taxon>Bacteria</taxon>
        <taxon>Pseudomonadati</taxon>
        <taxon>Elusimicrobiota</taxon>
        <taxon>Elusimicrobia</taxon>
        <taxon>Elusimicrobiales</taxon>
        <taxon>Elusimicrobiaceae</taxon>
        <taxon>Candidatus Avelusimicrobium</taxon>
    </lineage>
</organism>
<evidence type="ECO:0000256" key="2">
    <source>
        <dbReference type="ARBA" id="ARBA00022475"/>
    </source>
</evidence>
<dbReference type="AlphaFoldDB" id="A0A1Y4DMN0"/>
<dbReference type="EMBL" id="NFJD01000001">
    <property type="protein sequence ID" value="OUO57560.1"/>
    <property type="molecule type" value="Genomic_DNA"/>
</dbReference>
<dbReference type="GO" id="GO:0016763">
    <property type="term" value="F:pentosyltransferase activity"/>
    <property type="evidence" value="ECO:0007669"/>
    <property type="project" value="TreeGrafter"/>
</dbReference>
<feature type="transmembrane region" description="Helical" evidence="8">
    <location>
        <begin position="271"/>
        <end position="288"/>
    </location>
</feature>